<dbReference type="Pfam" id="PF01614">
    <property type="entry name" value="IclR_C"/>
    <property type="match status" value="1"/>
</dbReference>
<dbReference type="Pfam" id="PF09339">
    <property type="entry name" value="HTH_IclR"/>
    <property type="match status" value="1"/>
</dbReference>
<dbReference type="Proteomes" id="UP001500909">
    <property type="component" value="Unassembled WGS sequence"/>
</dbReference>
<dbReference type="InterPro" id="IPR036388">
    <property type="entry name" value="WH-like_DNA-bd_sf"/>
</dbReference>
<evidence type="ECO:0000259" key="5">
    <source>
        <dbReference type="PROSITE" id="PS51078"/>
    </source>
</evidence>
<reference evidence="6 7" key="1">
    <citation type="journal article" date="2019" name="Int. J. Syst. Evol. Microbiol.">
        <title>The Global Catalogue of Microorganisms (GCM) 10K type strain sequencing project: providing services to taxonomists for standard genome sequencing and annotation.</title>
        <authorList>
            <consortium name="The Broad Institute Genomics Platform"/>
            <consortium name="The Broad Institute Genome Sequencing Center for Infectious Disease"/>
            <person name="Wu L."/>
            <person name="Ma J."/>
        </authorList>
    </citation>
    <scope>NUCLEOTIDE SEQUENCE [LARGE SCALE GENOMIC DNA]</scope>
    <source>
        <strain evidence="6 7">JCM 4805</strain>
    </source>
</reference>
<dbReference type="PANTHER" id="PTHR30136:SF24">
    <property type="entry name" value="HTH-TYPE TRANSCRIPTIONAL REPRESSOR ALLR"/>
    <property type="match status" value="1"/>
</dbReference>
<dbReference type="InterPro" id="IPR014757">
    <property type="entry name" value="Tscrpt_reg_IclR_C"/>
</dbReference>
<dbReference type="Gene3D" id="3.30.450.40">
    <property type="match status" value="1"/>
</dbReference>
<sequence>MSAAPVNGPEAAGAAGTGGAANGPLSVDRALDVLDAVAGSAGPVTAKALARRLGCSLSTVYNLLAPLTARGHLTRAGGGYVLGPRVPALHRAFQRQTGIEDGARELLLGVRRATGTHAYLSAVGRGRIAVVDSTLPVSAAGGPFAVGPDHGAHATAHGKVLLATLKRPARRRYLAAHGLPRLTDRTITSPERFEAELARVRRDGIAVSVGETDPAHTCLAVRLPGEGPDGSVRALSVSLPTADYPARRGELASVLLRAAAGA</sequence>
<comment type="caution">
    <text evidence="6">The sequence shown here is derived from an EMBL/GenBank/DDBJ whole genome shotgun (WGS) entry which is preliminary data.</text>
</comment>
<evidence type="ECO:0000256" key="3">
    <source>
        <dbReference type="ARBA" id="ARBA00023163"/>
    </source>
</evidence>
<dbReference type="RefSeq" id="WP_346099357.1">
    <property type="nucleotide sequence ID" value="NZ_BAAABY010000053.1"/>
</dbReference>
<keyword evidence="2" id="KW-0238">DNA-binding</keyword>
<dbReference type="InterPro" id="IPR036390">
    <property type="entry name" value="WH_DNA-bd_sf"/>
</dbReference>
<proteinExistence type="predicted"/>
<dbReference type="PROSITE" id="PS51077">
    <property type="entry name" value="HTH_ICLR"/>
    <property type="match status" value="1"/>
</dbReference>
<dbReference type="InterPro" id="IPR005471">
    <property type="entry name" value="Tscrpt_reg_IclR_N"/>
</dbReference>
<dbReference type="InterPro" id="IPR050707">
    <property type="entry name" value="HTH_MetabolicPath_Reg"/>
</dbReference>
<name>A0ABN1BA68_9ACTN</name>
<evidence type="ECO:0000313" key="7">
    <source>
        <dbReference type="Proteomes" id="UP001500909"/>
    </source>
</evidence>
<gene>
    <name evidence="6" type="ORF">GCM10010361_68450</name>
</gene>
<dbReference type="SUPFAM" id="SSF55781">
    <property type="entry name" value="GAF domain-like"/>
    <property type="match status" value="1"/>
</dbReference>
<dbReference type="SMART" id="SM00346">
    <property type="entry name" value="HTH_ICLR"/>
    <property type="match status" value="1"/>
</dbReference>
<dbReference type="SUPFAM" id="SSF46785">
    <property type="entry name" value="Winged helix' DNA-binding domain"/>
    <property type="match status" value="1"/>
</dbReference>
<feature type="domain" description="HTH iclR-type" evidence="4">
    <location>
        <begin position="24"/>
        <end position="84"/>
    </location>
</feature>
<keyword evidence="3" id="KW-0804">Transcription</keyword>
<keyword evidence="7" id="KW-1185">Reference proteome</keyword>
<keyword evidence="1" id="KW-0805">Transcription regulation</keyword>
<evidence type="ECO:0000256" key="2">
    <source>
        <dbReference type="ARBA" id="ARBA00023125"/>
    </source>
</evidence>
<dbReference type="EMBL" id="BAAABY010000053">
    <property type="protein sequence ID" value="GAA0493482.1"/>
    <property type="molecule type" value="Genomic_DNA"/>
</dbReference>
<dbReference type="Gene3D" id="1.10.10.10">
    <property type="entry name" value="Winged helix-like DNA-binding domain superfamily/Winged helix DNA-binding domain"/>
    <property type="match status" value="1"/>
</dbReference>
<accession>A0ABN1BA68</accession>
<protein>
    <submittedName>
        <fullName evidence="6">IclR family transcriptional regulator</fullName>
    </submittedName>
</protein>
<evidence type="ECO:0000256" key="1">
    <source>
        <dbReference type="ARBA" id="ARBA00023015"/>
    </source>
</evidence>
<feature type="domain" description="IclR-ED" evidence="5">
    <location>
        <begin position="85"/>
        <end position="262"/>
    </location>
</feature>
<organism evidence="6 7">
    <name type="scientific">Streptomyces olivaceiscleroticus</name>
    <dbReference type="NCBI Taxonomy" id="68245"/>
    <lineage>
        <taxon>Bacteria</taxon>
        <taxon>Bacillati</taxon>
        <taxon>Actinomycetota</taxon>
        <taxon>Actinomycetes</taxon>
        <taxon>Kitasatosporales</taxon>
        <taxon>Streptomycetaceae</taxon>
        <taxon>Streptomyces</taxon>
    </lineage>
</organism>
<dbReference type="InterPro" id="IPR029016">
    <property type="entry name" value="GAF-like_dom_sf"/>
</dbReference>
<dbReference type="PANTHER" id="PTHR30136">
    <property type="entry name" value="HELIX-TURN-HELIX TRANSCRIPTIONAL REGULATOR, ICLR FAMILY"/>
    <property type="match status" value="1"/>
</dbReference>
<evidence type="ECO:0000259" key="4">
    <source>
        <dbReference type="PROSITE" id="PS51077"/>
    </source>
</evidence>
<dbReference type="PROSITE" id="PS51078">
    <property type="entry name" value="ICLR_ED"/>
    <property type="match status" value="1"/>
</dbReference>
<evidence type="ECO:0000313" key="6">
    <source>
        <dbReference type="EMBL" id="GAA0493482.1"/>
    </source>
</evidence>